<evidence type="ECO:0000256" key="2">
    <source>
        <dbReference type="ARBA" id="ARBA00022737"/>
    </source>
</evidence>
<comment type="similarity">
    <text evidence="1">Belongs to the PPR family. P subfamily.</text>
</comment>
<dbReference type="InterPro" id="IPR002885">
    <property type="entry name" value="PPR_rpt"/>
</dbReference>
<evidence type="ECO:0000313" key="5">
    <source>
        <dbReference type="Proteomes" id="UP000250235"/>
    </source>
</evidence>
<feature type="repeat" description="PPR" evidence="3">
    <location>
        <begin position="213"/>
        <end position="247"/>
    </location>
</feature>
<feature type="repeat" description="PPR" evidence="3">
    <location>
        <begin position="286"/>
        <end position="320"/>
    </location>
</feature>
<dbReference type="Pfam" id="PF13041">
    <property type="entry name" value="PPR_2"/>
    <property type="match status" value="3"/>
</dbReference>
<proteinExistence type="inferred from homology"/>
<dbReference type="InterPro" id="IPR011990">
    <property type="entry name" value="TPR-like_helical_dom_sf"/>
</dbReference>
<sequence length="503" mass="57376">MSLKSLSAKRRNIFVKGFHLGNHFTSPIAEDIIFKAVCVNVQRKKWNFVDQLSSTLTNSLIYRVLREFRRSPNIVLEFHQRIRAGECLLDSLGSCCILIHAMVDRRNFDNALCLMKKLMVSKGYYPLEISESLVDSYDACFSSTAVFDALIRTCTELGAIEEAYVVIEKLRTRGYWISVHAWNNFLNHLLKTDEVGRFWIVYNEMISYGYCENLNTLNLIIYAHCIQGDFSKAFTVLYRMLKRGISPNVISFNMLIDGACRAFDLTLAHELVKKMGDISRGCVSPNVVSYNCLINGYCKLGKMDCAKEILVEMVRLEVEPNVRTYATMIDGYARHGYLKEAFELCDIIVEEGLILDSVIYNSLIHWIYVQGYVSVGSLLLSNMMENYTSPDHFTHSIVSKELCRNGHVTEALKFHGWALDKNLVKDSFPYNILINYLCRSNDISGAKQLLCSMFVRGFIPNLVTYATMIDGYCKAGWMGIAGTRYPDMVEMEKDSHDLCKEGL</sequence>
<dbReference type="Proteomes" id="UP000250235">
    <property type="component" value="Unassembled WGS sequence"/>
</dbReference>
<accession>A0A2Z7BS15</accession>
<dbReference type="Gene3D" id="1.25.40.10">
    <property type="entry name" value="Tetratricopeptide repeat domain"/>
    <property type="match status" value="4"/>
</dbReference>
<name>A0A2Z7BS15_9LAMI</name>
<dbReference type="OrthoDB" id="185373at2759"/>
<organism evidence="4 5">
    <name type="scientific">Dorcoceras hygrometricum</name>
    <dbReference type="NCBI Taxonomy" id="472368"/>
    <lineage>
        <taxon>Eukaryota</taxon>
        <taxon>Viridiplantae</taxon>
        <taxon>Streptophyta</taxon>
        <taxon>Embryophyta</taxon>
        <taxon>Tracheophyta</taxon>
        <taxon>Spermatophyta</taxon>
        <taxon>Magnoliopsida</taxon>
        <taxon>eudicotyledons</taxon>
        <taxon>Gunneridae</taxon>
        <taxon>Pentapetalae</taxon>
        <taxon>asterids</taxon>
        <taxon>lamiids</taxon>
        <taxon>Lamiales</taxon>
        <taxon>Gesneriaceae</taxon>
        <taxon>Didymocarpoideae</taxon>
        <taxon>Trichosporeae</taxon>
        <taxon>Loxocarpinae</taxon>
        <taxon>Dorcoceras</taxon>
    </lineage>
</organism>
<evidence type="ECO:0000256" key="1">
    <source>
        <dbReference type="ARBA" id="ARBA00007626"/>
    </source>
</evidence>
<reference evidence="4 5" key="1">
    <citation type="journal article" date="2015" name="Proc. Natl. Acad. Sci. U.S.A.">
        <title>The resurrection genome of Boea hygrometrica: A blueprint for survival of dehydration.</title>
        <authorList>
            <person name="Xiao L."/>
            <person name="Yang G."/>
            <person name="Zhang L."/>
            <person name="Yang X."/>
            <person name="Zhao S."/>
            <person name="Ji Z."/>
            <person name="Zhou Q."/>
            <person name="Hu M."/>
            <person name="Wang Y."/>
            <person name="Chen M."/>
            <person name="Xu Y."/>
            <person name="Jin H."/>
            <person name="Xiao X."/>
            <person name="Hu G."/>
            <person name="Bao F."/>
            <person name="Hu Y."/>
            <person name="Wan P."/>
            <person name="Li L."/>
            <person name="Deng X."/>
            <person name="Kuang T."/>
            <person name="Xiang C."/>
            <person name="Zhu J.K."/>
            <person name="Oliver M.J."/>
            <person name="He Y."/>
        </authorList>
    </citation>
    <scope>NUCLEOTIDE SEQUENCE [LARGE SCALE GENOMIC DNA]</scope>
    <source>
        <strain evidence="5">cv. XS01</strain>
    </source>
</reference>
<feature type="repeat" description="PPR" evidence="3">
    <location>
        <begin position="321"/>
        <end position="355"/>
    </location>
</feature>
<dbReference type="NCBIfam" id="TIGR00756">
    <property type="entry name" value="PPR"/>
    <property type="match status" value="4"/>
</dbReference>
<dbReference type="PANTHER" id="PTHR47933:SF11">
    <property type="entry name" value="PENTATRICOPEPTIDE REPEAT-CONTAINING PROTEIN 2"/>
    <property type="match status" value="1"/>
</dbReference>
<dbReference type="GO" id="GO:0003729">
    <property type="term" value="F:mRNA binding"/>
    <property type="evidence" value="ECO:0007669"/>
    <property type="project" value="TreeGrafter"/>
</dbReference>
<dbReference type="PROSITE" id="PS51375">
    <property type="entry name" value="PPR"/>
    <property type="match status" value="4"/>
</dbReference>
<gene>
    <name evidence="4" type="ORF">F511_15094</name>
</gene>
<keyword evidence="5" id="KW-1185">Reference proteome</keyword>
<protein>
    <submittedName>
        <fullName evidence="4">Pentatricopeptide repeat-containing protein mitochondrial</fullName>
    </submittedName>
</protein>
<dbReference type="EMBL" id="KV003152">
    <property type="protein sequence ID" value="KZV37174.1"/>
    <property type="molecule type" value="Genomic_DNA"/>
</dbReference>
<dbReference type="PANTHER" id="PTHR47933">
    <property type="entry name" value="PENTATRICOPEPTIDE REPEAT-CONTAINING PROTEIN 1, MITOCHONDRIAL"/>
    <property type="match status" value="1"/>
</dbReference>
<keyword evidence="2" id="KW-0677">Repeat</keyword>
<evidence type="ECO:0000256" key="3">
    <source>
        <dbReference type="PROSITE-ProRule" id="PRU00708"/>
    </source>
</evidence>
<dbReference type="AlphaFoldDB" id="A0A2Z7BS15"/>
<feature type="repeat" description="PPR" evidence="3">
    <location>
        <begin position="426"/>
        <end position="460"/>
    </location>
</feature>
<evidence type="ECO:0000313" key="4">
    <source>
        <dbReference type="EMBL" id="KZV37174.1"/>
    </source>
</evidence>
<dbReference type="InterPro" id="IPR051240">
    <property type="entry name" value="Mito_RNA-Proc/Resp"/>
</dbReference>